<feature type="domain" description="Lsr2 dimerization" evidence="3">
    <location>
        <begin position="6"/>
        <end position="64"/>
    </location>
</feature>
<dbReference type="Pfam" id="PF11774">
    <property type="entry name" value="Lsr2"/>
    <property type="match status" value="1"/>
</dbReference>
<sequence>MEGGIMAKKVTITLVDDIDGTSSADETVSFSLDGVSYEIDLSSDNAGKLRDALAIYVANAERIGGRKSTGRAASGNSRKQVGDIREWARANGHTVNDRGRIPADIQAAYDKAHA</sequence>
<gene>
    <name evidence="5" type="primary">lsr</name>
    <name evidence="5" type="ORF">BN10_10001</name>
</gene>
<keyword evidence="1" id="KW-0238">DNA-binding</keyword>
<dbReference type="InterPro" id="IPR036625">
    <property type="entry name" value="E3-bd_dom_sf"/>
</dbReference>
<dbReference type="STRING" id="1193181.BN10_10001"/>
<dbReference type="EMBL" id="CAIZ01000001">
    <property type="protein sequence ID" value="CCH68444.1"/>
    <property type="molecule type" value="Genomic_DNA"/>
</dbReference>
<dbReference type="HOGENOM" id="CLU_139818_0_0_11"/>
<feature type="domain" description="Lsr2 DNA-binding" evidence="4">
    <location>
        <begin position="77"/>
        <end position="112"/>
    </location>
</feature>
<dbReference type="eggNOG" id="ENOG5032RKK">
    <property type="taxonomic scope" value="Bacteria"/>
</dbReference>
<evidence type="ECO:0000256" key="2">
    <source>
        <dbReference type="SAM" id="MobiDB-lite"/>
    </source>
</evidence>
<name>N0E0F8_9MICO</name>
<dbReference type="Pfam" id="PF23359">
    <property type="entry name" value="Lsr2_DNA-bd"/>
    <property type="match status" value="1"/>
</dbReference>
<feature type="region of interest" description="Disordered" evidence="2">
    <location>
        <begin position="65"/>
        <end position="84"/>
    </location>
</feature>
<dbReference type="AlphaFoldDB" id="N0E0F8"/>
<dbReference type="Gene3D" id="4.10.320.10">
    <property type="entry name" value="E3-binding domain"/>
    <property type="match status" value="1"/>
</dbReference>
<dbReference type="InterPro" id="IPR042261">
    <property type="entry name" value="Lsr2-like_dimerization"/>
</dbReference>
<evidence type="ECO:0000259" key="4">
    <source>
        <dbReference type="Pfam" id="PF23359"/>
    </source>
</evidence>
<evidence type="ECO:0000259" key="3">
    <source>
        <dbReference type="Pfam" id="PF11774"/>
    </source>
</evidence>
<dbReference type="Gene3D" id="3.30.60.230">
    <property type="entry name" value="Lsr2, dimerization domain"/>
    <property type="match status" value="1"/>
</dbReference>
<dbReference type="Proteomes" id="UP000013167">
    <property type="component" value="Unassembled WGS sequence"/>
</dbReference>
<protein>
    <submittedName>
        <fullName evidence="5">Protein lsr2</fullName>
    </submittedName>
</protein>
<dbReference type="InterPro" id="IPR055370">
    <property type="entry name" value="Lsr2_DNA-bd"/>
</dbReference>
<accession>N0E0F8</accession>
<reference evidence="5 6" key="1">
    <citation type="journal article" date="2013" name="ISME J.">
        <title>A metabolic model for members of the genus Tetrasphaera involved in enhanced biological phosphorus removal.</title>
        <authorList>
            <person name="Kristiansen R."/>
            <person name="Nguyen H.T.T."/>
            <person name="Saunders A.M."/>
            <person name="Nielsen J.L."/>
            <person name="Wimmer R."/>
            <person name="Le V.Q."/>
            <person name="McIlroy S.J."/>
            <person name="Petrovski S."/>
            <person name="Seviour R.J."/>
            <person name="Calteau A."/>
            <person name="Nielsen K.L."/>
            <person name="Nielsen P.H."/>
        </authorList>
    </citation>
    <scope>NUCLEOTIDE SEQUENCE [LARGE SCALE GENOMIC DNA]</scope>
    <source>
        <strain evidence="5 6">Lp2</strain>
    </source>
</reference>
<evidence type="ECO:0000313" key="5">
    <source>
        <dbReference type="EMBL" id="CCH68444.1"/>
    </source>
</evidence>
<evidence type="ECO:0000256" key="1">
    <source>
        <dbReference type="ARBA" id="ARBA00023125"/>
    </source>
</evidence>
<evidence type="ECO:0000313" key="6">
    <source>
        <dbReference type="Proteomes" id="UP000013167"/>
    </source>
</evidence>
<comment type="caution">
    <text evidence="5">The sequence shown here is derived from an EMBL/GenBank/DDBJ whole genome shotgun (WGS) entry which is preliminary data.</text>
</comment>
<proteinExistence type="predicted"/>
<dbReference type="GO" id="GO:0016746">
    <property type="term" value="F:acyltransferase activity"/>
    <property type="evidence" value="ECO:0007669"/>
    <property type="project" value="InterPro"/>
</dbReference>
<dbReference type="GO" id="GO:0003677">
    <property type="term" value="F:DNA binding"/>
    <property type="evidence" value="ECO:0007669"/>
    <property type="project" value="UniProtKB-KW"/>
</dbReference>
<organism evidence="5 6">
    <name type="scientific">Phycicoccus elongatus Lp2</name>
    <dbReference type="NCBI Taxonomy" id="1193181"/>
    <lineage>
        <taxon>Bacteria</taxon>
        <taxon>Bacillati</taxon>
        <taxon>Actinomycetota</taxon>
        <taxon>Actinomycetes</taxon>
        <taxon>Micrococcales</taxon>
        <taxon>Intrasporangiaceae</taxon>
        <taxon>Phycicoccus</taxon>
    </lineage>
</organism>
<keyword evidence="6" id="KW-1185">Reference proteome</keyword>
<dbReference type="InterPro" id="IPR024412">
    <property type="entry name" value="Lsr2_dim_dom"/>
</dbReference>